<evidence type="ECO:0000313" key="3">
    <source>
        <dbReference type="Proteomes" id="UP001597046"/>
    </source>
</evidence>
<dbReference type="EC" id="2.1.1.-" evidence="2"/>
<evidence type="ECO:0000259" key="1">
    <source>
        <dbReference type="Pfam" id="PF08241"/>
    </source>
</evidence>
<comment type="caution">
    <text evidence="2">The sequence shown here is derived from an EMBL/GenBank/DDBJ whole genome shotgun (WGS) entry which is preliminary data.</text>
</comment>
<keyword evidence="2" id="KW-0808">Transferase</keyword>
<keyword evidence="3" id="KW-1185">Reference proteome</keyword>
<name>A0ABW3MW71_9MICO</name>
<dbReference type="PANTHER" id="PTHR42912">
    <property type="entry name" value="METHYLTRANSFERASE"/>
    <property type="match status" value="1"/>
</dbReference>
<protein>
    <submittedName>
        <fullName evidence="2">Class I SAM-dependent methyltransferase</fullName>
        <ecNumber evidence="2">2.1.1.-</ecNumber>
    </submittedName>
</protein>
<dbReference type="InterPro" id="IPR013216">
    <property type="entry name" value="Methyltransf_11"/>
</dbReference>
<dbReference type="GO" id="GO:0032259">
    <property type="term" value="P:methylation"/>
    <property type="evidence" value="ECO:0007669"/>
    <property type="project" value="UniProtKB-KW"/>
</dbReference>
<keyword evidence="2" id="KW-0489">Methyltransferase</keyword>
<dbReference type="Gene3D" id="3.40.50.150">
    <property type="entry name" value="Vaccinia Virus protein VP39"/>
    <property type="match status" value="1"/>
</dbReference>
<gene>
    <name evidence="2" type="ORF">ACFQ2V_05160</name>
</gene>
<dbReference type="RefSeq" id="WP_386051359.1">
    <property type="nucleotide sequence ID" value="NZ_JBHTKH010000002.1"/>
</dbReference>
<dbReference type="InterPro" id="IPR029063">
    <property type="entry name" value="SAM-dependent_MTases_sf"/>
</dbReference>
<organism evidence="2 3">
    <name type="scientific">Terrabacter terrigena</name>
    <dbReference type="NCBI Taxonomy" id="574718"/>
    <lineage>
        <taxon>Bacteria</taxon>
        <taxon>Bacillati</taxon>
        <taxon>Actinomycetota</taxon>
        <taxon>Actinomycetes</taxon>
        <taxon>Micrococcales</taxon>
        <taxon>Intrasporangiaceae</taxon>
        <taxon>Terrabacter</taxon>
    </lineage>
</organism>
<dbReference type="Pfam" id="PF08241">
    <property type="entry name" value="Methyltransf_11"/>
    <property type="match status" value="1"/>
</dbReference>
<feature type="domain" description="Methyltransferase type 11" evidence="1">
    <location>
        <begin position="53"/>
        <end position="146"/>
    </location>
</feature>
<dbReference type="SUPFAM" id="SSF53335">
    <property type="entry name" value="S-adenosyl-L-methionine-dependent methyltransferases"/>
    <property type="match status" value="1"/>
</dbReference>
<dbReference type="InterPro" id="IPR050508">
    <property type="entry name" value="Methyltransf_Superfamily"/>
</dbReference>
<dbReference type="CDD" id="cd02440">
    <property type="entry name" value="AdoMet_MTases"/>
    <property type="match status" value="1"/>
</dbReference>
<proteinExistence type="predicted"/>
<dbReference type="GO" id="GO:0008168">
    <property type="term" value="F:methyltransferase activity"/>
    <property type="evidence" value="ECO:0007669"/>
    <property type="project" value="UniProtKB-KW"/>
</dbReference>
<dbReference type="EMBL" id="JBHTKH010000002">
    <property type="protein sequence ID" value="MFD1053689.1"/>
    <property type="molecule type" value="Genomic_DNA"/>
</dbReference>
<accession>A0ABW3MW71</accession>
<dbReference type="Proteomes" id="UP001597046">
    <property type="component" value="Unassembled WGS sequence"/>
</dbReference>
<sequence length="236" mass="26413">MSESTNERPEIIPSPNIWETPDVYEIENRGVDRDHVIEQAMRSLLDWAGLDVVDIGCGTGFHLPQFAATARSVTGVEPHPPLAALAAQRISGMPSVSVREEGAAAIGVPDASFDVAHARWSYFFGPGSEPGLAELDRVMRPGGAAFVIDNDATRSTFGTWFRRALPSYDPRAVERFWERQGWERERLDIRWEFDSREDFEAVVGIEFAPEHADLILAEHPDATGVDYAVNLWHRHF</sequence>
<evidence type="ECO:0000313" key="2">
    <source>
        <dbReference type="EMBL" id="MFD1053689.1"/>
    </source>
</evidence>
<reference evidence="3" key="1">
    <citation type="journal article" date="2019" name="Int. J. Syst. Evol. Microbiol.">
        <title>The Global Catalogue of Microorganisms (GCM) 10K type strain sequencing project: providing services to taxonomists for standard genome sequencing and annotation.</title>
        <authorList>
            <consortium name="The Broad Institute Genomics Platform"/>
            <consortium name="The Broad Institute Genome Sequencing Center for Infectious Disease"/>
            <person name="Wu L."/>
            <person name="Ma J."/>
        </authorList>
    </citation>
    <scope>NUCLEOTIDE SEQUENCE [LARGE SCALE GENOMIC DNA]</scope>
    <source>
        <strain evidence="3">CCUG 57508</strain>
    </source>
</reference>